<dbReference type="PROSITE" id="PS00198">
    <property type="entry name" value="4FE4S_FER_1"/>
    <property type="match status" value="1"/>
</dbReference>
<keyword evidence="1" id="KW-0813">Transport</keyword>
<evidence type="ECO:0000256" key="4">
    <source>
        <dbReference type="ARBA" id="ARBA00022737"/>
    </source>
</evidence>
<dbReference type="InterPro" id="IPR017896">
    <property type="entry name" value="4Fe4S_Fe-S-bd"/>
</dbReference>
<name>A0A419T0H6_9FIRM</name>
<evidence type="ECO:0000313" key="9">
    <source>
        <dbReference type="EMBL" id="RKD30931.1"/>
    </source>
</evidence>
<dbReference type="Proteomes" id="UP000284177">
    <property type="component" value="Unassembled WGS sequence"/>
</dbReference>
<evidence type="ECO:0000313" key="10">
    <source>
        <dbReference type="Proteomes" id="UP000284177"/>
    </source>
</evidence>
<keyword evidence="4" id="KW-0677">Repeat</keyword>
<accession>A0A419T0H6</accession>
<sequence>MGSKFKFLKINPKWCLGCKNCELACTSRKAEKSSEYEIKTNIYVTEANNIKSPIHCRHCEDAYCEKICPVNAIKSNDEVVYLDSEKCIGCQMCEQACPYGVISMSKSISDNSNKKIASKCDLCLDRQKNNQSPACYSACPVKAIELI</sequence>
<evidence type="ECO:0000259" key="8">
    <source>
        <dbReference type="PROSITE" id="PS51379"/>
    </source>
</evidence>
<feature type="domain" description="4Fe-4S ferredoxin-type" evidence="8">
    <location>
        <begin position="78"/>
        <end position="107"/>
    </location>
</feature>
<dbReference type="EMBL" id="MCIB01000025">
    <property type="protein sequence ID" value="RKD30931.1"/>
    <property type="molecule type" value="Genomic_DNA"/>
</dbReference>
<keyword evidence="2" id="KW-0004">4Fe-4S</keyword>
<comment type="caution">
    <text evidence="9">The sequence shown here is derived from an EMBL/GenBank/DDBJ whole genome shotgun (WGS) entry which is preliminary data.</text>
</comment>
<keyword evidence="10" id="KW-1185">Reference proteome</keyword>
<feature type="domain" description="4Fe-4S ferredoxin-type" evidence="8">
    <location>
        <begin position="6"/>
        <end position="35"/>
    </location>
</feature>
<keyword evidence="7" id="KW-0411">Iron-sulfur</keyword>
<evidence type="ECO:0000256" key="5">
    <source>
        <dbReference type="ARBA" id="ARBA00022982"/>
    </source>
</evidence>
<dbReference type="GO" id="GO:0051539">
    <property type="term" value="F:4 iron, 4 sulfur cluster binding"/>
    <property type="evidence" value="ECO:0007669"/>
    <property type="project" value="UniProtKB-KW"/>
</dbReference>
<protein>
    <submittedName>
        <fullName evidence="9">4Fe-4S ferredoxin</fullName>
    </submittedName>
</protein>
<dbReference type="RefSeq" id="WP_120169809.1">
    <property type="nucleotide sequence ID" value="NZ_MCIB01000025.1"/>
</dbReference>
<dbReference type="PROSITE" id="PS51379">
    <property type="entry name" value="4FE4S_FER_2"/>
    <property type="match status" value="2"/>
</dbReference>
<evidence type="ECO:0000256" key="1">
    <source>
        <dbReference type="ARBA" id="ARBA00022448"/>
    </source>
</evidence>
<dbReference type="AlphaFoldDB" id="A0A419T0H6"/>
<proteinExistence type="predicted"/>
<dbReference type="PANTHER" id="PTHR43177:SF5">
    <property type="entry name" value="ANAEROBIC DIMETHYL SULFOXIDE REDUCTASE CHAIN B-RELATED"/>
    <property type="match status" value="1"/>
</dbReference>
<organism evidence="9 10">
    <name type="scientific">Thermohalobacter berrensis</name>
    <dbReference type="NCBI Taxonomy" id="99594"/>
    <lineage>
        <taxon>Bacteria</taxon>
        <taxon>Bacillati</taxon>
        <taxon>Bacillota</taxon>
        <taxon>Tissierellia</taxon>
        <taxon>Tissierellales</taxon>
        <taxon>Thermohalobacteraceae</taxon>
        <taxon>Thermohalobacter</taxon>
    </lineage>
</organism>
<dbReference type="Gene3D" id="3.30.70.20">
    <property type="match status" value="2"/>
</dbReference>
<dbReference type="Pfam" id="PF12800">
    <property type="entry name" value="Fer4_4"/>
    <property type="match status" value="1"/>
</dbReference>
<dbReference type="OrthoDB" id="9810688at2"/>
<evidence type="ECO:0000256" key="7">
    <source>
        <dbReference type="ARBA" id="ARBA00023014"/>
    </source>
</evidence>
<evidence type="ECO:0000256" key="2">
    <source>
        <dbReference type="ARBA" id="ARBA00022485"/>
    </source>
</evidence>
<reference evidence="9 10" key="1">
    <citation type="submission" date="2016-08" db="EMBL/GenBank/DDBJ databases">
        <title>Novel Firmicutes and Novel Genomes.</title>
        <authorList>
            <person name="Poppleton D.I."/>
            <person name="Gribaldo S."/>
        </authorList>
    </citation>
    <scope>NUCLEOTIDE SEQUENCE [LARGE SCALE GENOMIC DNA]</scope>
    <source>
        <strain evidence="9 10">CTT3</strain>
    </source>
</reference>
<keyword evidence="5" id="KW-0249">Electron transport</keyword>
<dbReference type="SUPFAM" id="SSF54862">
    <property type="entry name" value="4Fe-4S ferredoxins"/>
    <property type="match status" value="1"/>
</dbReference>
<dbReference type="InterPro" id="IPR050954">
    <property type="entry name" value="ET_IronSulfur_Cluster-Binding"/>
</dbReference>
<keyword evidence="3" id="KW-0479">Metal-binding</keyword>
<dbReference type="GO" id="GO:0046872">
    <property type="term" value="F:metal ion binding"/>
    <property type="evidence" value="ECO:0007669"/>
    <property type="project" value="UniProtKB-KW"/>
</dbReference>
<dbReference type="Pfam" id="PF13247">
    <property type="entry name" value="Fer4_11"/>
    <property type="match status" value="1"/>
</dbReference>
<keyword evidence="6" id="KW-0408">Iron</keyword>
<evidence type="ECO:0000256" key="6">
    <source>
        <dbReference type="ARBA" id="ARBA00023004"/>
    </source>
</evidence>
<dbReference type="PANTHER" id="PTHR43177">
    <property type="entry name" value="PROTEIN NRFC"/>
    <property type="match status" value="1"/>
</dbReference>
<evidence type="ECO:0000256" key="3">
    <source>
        <dbReference type="ARBA" id="ARBA00022723"/>
    </source>
</evidence>
<gene>
    <name evidence="9" type="ORF">BET03_13085</name>
</gene>
<dbReference type="InterPro" id="IPR017900">
    <property type="entry name" value="4Fe4S_Fe_S_CS"/>
</dbReference>